<dbReference type="PANTHER" id="PTHR34654:SF1">
    <property type="entry name" value="RNA-BINDING PROTEIN KHPA"/>
    <property type="match status" value="1"/>
</dbReference>
<protein>
    <submittedName>
        <fullName evidence="3">Uncharacterized protein</fullName>
    </submittedName>
</protein>
<evidence type="ECO:0000313" key="3">
    <source>
        <dbReference type="EMBL" id="GAG79261.1"/>
    </source>
</evidence>
<dbReference type="InterPro" id="IPR020627">
    <property type="entry name" value="KhpA"/>
</dbReference>
<reference evidence="3" key="1">
    <citation type="journal article" date="2014" name="Front. Microbiol.">
        <title>High frequency of phylogenetically diverse reductive dehalogenase-homologous genes in deep subseafloor sedimentary metagenomes.</title>
        <authorList>
            <person name="Kawai M."/>
            <person name="Futagami T."/>
            <person name="Toyoda A."/>
            <person name="Takaki Y."/>
            <person name="Nishi S."/>
            <person name="Hori S."/>
            <person name="Arai W."/>
            <person name="Tsubouchi T."/>
            <person name="Morono Y."/>
            <person name="Uchiyama I."/>
            <person name="Ito T."/>
            <person name="Fujiyama A."/>
            <person name="Inagaki F."/>
            <person name="Takami H."/>
        </authorList>
    </citation>
    <scope>NUCLEOTIDE SEQUENCE</scope>
    <source>
        <strain evidence="3">Expedition CK06-06</strain>
    </source>
</reference>
<evidence type="ECO:0000256" key="2">
    <source>
        <dbReference type="ARBA" id="ARBA00022884"/>
    </source>
</evidence>
<organism evidence="3">
    <name type="scientific">marine sediment metagenome</name>
    <dbReference type="NCBI Taxonomy" id="412755"/>
    <lineage>
        <taxon>unclassified sequences</taxon>
        <taxon>metagenomes</taxon>
        <taxon>ecological metagenomes</taxon>
    </lineage>
</organism>
<dbReference type="EMBL" id="BART01010977">
    <property type="protein sequence ID" value="GAG79261.1"/>
    <property type="molecule type" value="Genomic_DNA"/>
</dbReference>
<dbReference type="InterPro" id="IPR015946">
    <property type="entry name" value="KH_dom-like_a/b"/>
</dbReference>
<sequence>MVKELLEYMVKELVDSPDDVEITEEEEDDRTVIFKLKVAEDDLGKVIGKKGRTANALRVLMRAASAKRGKSSIVKIMD</sequence>
<comment type="caution">
    <text evidence="3">The sequence shown here is derived from an EMBL/GenBank/DDBJ whole genome shotgun (WGS) entry which is preliminary data.</text>
</comment>
<keyword evidence="2" id="KW-0694">RNA-binding</keyword>
<dbReference type="AlphaFoldDB" id="X1C4G3"/>
<evidence type="ECO:0000256" key="1">
    <source>
        <dbReference type="ARBA" id="ARBA00022490"/>
    </source>
</evidence>
<dbReference type="SUPFAM" id="SSF54814">
    <property type="entry name" value="Prokaryotic type KH domain (KH-domain type II)"/>
    <property type="match status" value="1"/>
</dbReference>
<dbReference type="CDD" id="cd22533">
    <property type="entry name" value="KH-II_YlqC-like"/>
    <property type="match status" value="1"/>
</dbReference>
<proteinExistence type="inferred from homology"/>
<dbReference type="InterPro" id="IPR009019">
    <property type="entry name" value="KH_sf_prok-type"/>
</dbReference>
<dbReference type="PANTHER" id="PTHR34654">
    <property type="entry name" value="UPF0109 PROTEIN SCO5592"/>
    <property type="match status" value="1"/>
</dbReference>
<gene>
    <name evidence="3" type="ORF">S01H4_23612</name>
</gene>
<keyword evidence="1" id="KW-0963">Cytoplasm</keyword>
<dbReference type="Pfam" id="PF13083">
    <property type="entry name" value="KH_KhpA-B"/>
    <property type="match status" value="1"/>
</dbReference>
<name>X1C4G3_9ZZZZ</name>
<dbReference type="GO" id="GO:0003723">
    <property type="term" value="F:RNA binding"/>
    <property type="evidence" value="ECO:0007669"/>
    <property type="project" value="UniProtKB-KW"/>
</dbReference>
<dbReference type="HAMAP" id="MF_00088">
    <property type="entry name" value="KhpA"/>
    <property type="match status" value="1"/>
</dbReference>
<accession>X1C4G3</accession>
<dbReference type="Gene3D" id="3.30.300.20">
    <property type="match status" value="1"/>
</dbReference>